<proteinExistence type="inferred from homology"/>
<protein>
    <submittedName>
        <fullName evidence="9">Sugar ABC transporter permease</fullName>
    </submittedName>
</protein>
<evidence type="ECO:0000256" key="4">
    <source>
        <dbReference type="ARBA" id="ARBA00022692"/>
    </source>
</evidence>
<dbReference type="GO" id="GO:0005886">
    <property type="term" value="C:plasma membrane"/>
    <property type="evidence" value="ECO:0007669"/>
    <property type="project" value="UniProtKB-SubCell"/>
</dbReference>
<keyword evidence="10" id="KW-1185">Reference proteome</keyword>
<dbReference type="Pfam" id="PF00528">
    <property type="entry name" value="BPD_transp_1"/>
    <property type="match status" value="1"/>
</dbReference>
<evidence type="ECO:0000313" key="9">
    <source>
        <dbReference type="EMBL" id="QGQ94381.1"/>
    </source>
</evidence>
<dbReference type="CDD" id="cd06261">
    <property type="entry name" value="TM_PBP2"/>
    <property type="match status" value="1"/>
</dbReference>
<feature type="transmembrane region" description="Helical" evidence="7">
    <location>
        <begin position="280"/>
        <end position="299"/>
    </location>
</feature>
<dbReference type="RefSeq" id="WP_155699383.1">
    <property type="nucleotide sequence ID" value="NZ_CP034235.1"/>
</dbReference>
<keyword evidence="2 7" id="KW-0813">Transport</keyword>
<comment type="subcellular location">
    <subcellularLocation>
        <location evidence="1 7">Cell membrane</location>
        <topology evidence="1 7">Multi-pass membrane protein</topology>
    </subcellularLocation>
</comment>
<evidence type="ECO:0000256" key="1">
    <source>
        <dbReference type="ARBA" id="ARBA00004651"/>
    </source>
</evidence>
<reference evidence="10" key="1">
    <citation type="submission" date="2018-11" db="EMBL/GenBank/DDBJ databases">
        <title>Complete genome sequence of Paenibacillus sp. ML311-T8.</title>
        <authorList>
            <person name="Nam Y.-D."/>
            <person name="Kang J."/>
            <person name="Chung W.-H."/>
            <person name="Park Y.S."/>
        </authorList>
    </citation>
    <scope>NUCLEOTIDE SEQUENCE [LARGE SCALE GENOMIC DNA]</scope>
    <source>
        <strain evidence="10">ML311-T8</strain>
    </source>
</reference>
<dbReference type="Proteomes" id="UP000426246">
    <property type="component" value="Chromosome"/>
</dbReference>
<sequence length="309" mass="34753">MNDSAVPIQQQAAIPKRKVPLSLSIKKHFWGYVFLLPALYVFIQFLWVPIVKSFFYSVQIIDFVNGNTYVGFDNFKRALHNPDLLVAIKNTAMYMGMGVVVGFWVPIFFAIAISEMRKFQGFARVAAYLPNVIPIVVLYGLWQYLYDPDIGPFNYFLGKLGIGSISFLSDEKWSMISIVFMETWQSFGGAMLIYLAAVLSIPRDWYEAAEIDGAGVWARIRHITLPAISNLMILMLILQLIATSQGFQAQQALLEGGPGTATLTYSLLIIRYAFTDQDYGTASAMGVMMFFLLSGLAIMQFKLFTRGEN</sequence>
<organism evidence="9 10">
    <name type="scientific">Paenibacillus psychroresistens</name>
    <dbReference type="NCBI Taxonomy" id="1778678"/>
    <lineage>
        <taxon>Bacteria</taxon>
        <taxon>Bacillati</taxon>
        <taxon>Bacillota</taxon>
        <taxon>Bacilli</taxon>
        <taxon>Bacillales</taxon>
        <taxon>Paenibacillaceae</taxon>
        <taxon>Paenibacillus</taxon>
    </lineage>
</organism>
<keyword evidence="5 7" id="KW-1133">Transmembrane helix</keyword>
<dbReference type="KEGG" id="ppsc:EHS13_05400"/>
<evidence type="ECO:0000259" key="8">
    <source>
        <dbReference type="PROSITE" id="PS50928"/>
    </source>
</evidence>
<feature type="transmembrane region" description="Helical" evidence="7">
    <location>
        <begin position="29"/>
        <end position="47"/>
    </location>
</feature>
<feature type="transmembrane region" description="Helical" evidence="7">
    <location>
        <begin position="92"/>
        <end position="113"/>
    </location>
</feature>
<evidence type="ECO:0000256" key="7">
    <source>
        <dbReference type="RuleBase" id="RU363032"/>
    </source>
</evidence>
<feature type="transmembrane region" description="Helical" evidence="7">
    <location>
        <begin position="220"/>
        <end position="241"/>
    </location>
</feature>
<dbReference type="OrthoDB" id="9788108at2"/>
<accession>A0A6B8RD57</accession>
<dbReference type="PANTHER" id="PTHR30193">
    <property type="entry name" value="ABC TRANSPORTER PERMEASE PROTEIN"/>
    <property type="match status" value="1"/>
</dbReference>
<evidence type="ECO:0000256" key="2">
    <source>
        <dbReference type="ARBA" id="ARBA00022448"/>
    </source>
</evidence>
<evidence type="ECO:0000256" key="3">
    <source>
        <dbReference type="ARBA" id="ARBA00022475"/>
    </source>
</evidence>
<dbReference type="Gene3D" id="1.10.3720.10">
    <property type="entry name" value="MetI-like"/>
    <property type="match status" value="1"/>
</dbReference>
<evidence type="ECO:0000256" key="6">
    <source>
        <dbReference type="ARBA" id="ARBA00023136"/>
    </source>
</evidence>
<keyword evidence="3" id="KW-1003">Cell membrane</keyword>
<evidence type="ECO:0000256" key="5">
    <source>
        <dbReference type="ARBA" id="ARBA00022989"/>
    </source>
</evidence>
<name>A0A6B8RD57_9BACL</name>
<keyword evidence="4 7" id="KW-0812">Transmembrane</keyword>
<dbReference type="InterPro" id="IPR051393">
    <property type="entry name" value="ABC_transporter_permease"/>
</dbReference>
<dbReference type="InterPro" id="IPR000515">
    <property type="entry name" value="MetI-like"/>
</dbReference>
<gene>
    <name evidence="9" type="ORF">EHS13_05400</name>
</gene>
<feature type="transmembrane region" description="Helical" evidence="7">
    <location>
        <begin position="176"/>
        <end position="200"/>
    </location>
</feature>
<feature type="transmembrane region" description="Helical" evidence="7">
    <location>
        <begin position="125"/>
        <end position="146"/>
    </location>
</feature>
<dbReference type="SUPFAM" id="SSF161098">
    <property type="entry name" value="MetI-like"/>
    <property type="match status" value="1"/>
</dbReference>
<comment type="similarity">
    <text evidence="7">Belongs to the binding-protein-dependent transport system permease family.</text>
</comment>
<evidence type="ECO:0000313" key="10">
    <source>
        <dbReference type="Proteomes" id="UP000426246"/>
    </source>
</evidence>
<dbReference type="GO" id="GO:0055085">
    <property type="term" value="P:transmembrane transport"/>
    <property type="evidence" value="ECO:0007669"/>
    <property type="project" value="InterPro"/>
</dbReference>
<dbReference type="PROSITE" id="PS50928">
    <property type="entry name" value="ABC_TM1"/>
    <property type="match status" value="1"/>
</dbReference>
<dbReference type="InterPro" id="IPR035906">
    <property type="entry name" value="MetI-like_sf"/>
</dbReference>
<dbReference type="PANTHER" id="PTHR30193:SF41">
    <property type="entry name" value="DIACETYLCHITOBIOSE UPTAKE SYSTEM PERMEASE PROTEIN NGCF"/>
    <property type="match status" value="1"/>
</dbReference>
<feature type="domain" description="ABC transmembrane type-1" evidence="8">
    <location>
        <begin position="88"/>
        <end position="300"/>
    </location>
</feature>
<feature type="transmembrane region" description="Helical" evidence="7">
    <location>
        <begin position="253"/>
        <end position="274"/>
    </location>
</feature>
<keyword evidence="6 7" id="KW-0472">Membrane</keyword>
<dbReference type="AlphaFoldDB" id="A0A6B8RD57"/>
<dbReference type="EMBL" id="CP034235">
    <property type="protein sequence ID" value="QGQ94381.1"/>
    <property type="molecule type" value="Genomic_DNA"/>
</dbReference>